<evidence type="ECO:0000313" key="1">
    <source>
        <dbReference type="EMBL" id="KAK5575040.1"/>
    </source>
</evidence>
<reference evidence="1 2" key="1">
    <citation type="submission" date="2023-11" db="EMBL/GenBank/DDBJ databases">
        <title>Dfirmibasis_genome.</title>
        <authorList>
            <person name="Edelbroek B."/>
            <person name="Kjellin J."/>
            <person name="Jerlstrom-Hultqvist J."/>
            <person name="Soderbom F."/>
        </authorList>
    </citation>
    <scope>NUCLEOTIDE SEQUENCE [LARGE SCALE GENOMIC DNA]</scope>
    <source>
        <strain evidence="1 2">TNS-C-14</strain>
    </source>
</reference>
<proteinExistence type="predicted"/>
<sequence length="170" mass="19306">MQIPTFSITSEKQNNNNNNQNDIEIVKLFCIGYSKLNELQEKKVDINDSEYLKCLNHMKAHQLPNHINLPSQYYSFIKRVNNKHIILVKENQIKSISFEMHKIQTNSILSISNPKNSMGNSIAIFNGVGVGGGNDNLVACLNSGFDGGDRNTNIINIDIDVCRRHRRRCC</sequence>
<dbReference type="AlphaFoldDB" id="A0AAN7TZ33"/>
<name>A0AAN7TZ33_9MYCE</name>
<evidence type="ECO:0000313" key="2">
    <source>
        <dbReference type="Proteomes" id="UP001344447"/>
    </source>
</evidence>
<dbReference type="Proteomes" id="UP001344447">
    <property type="component" value="Unassembled WGS sequence"/>
</dbReference>
<gene>
    <name evidence="1" type="ORF">RB653_010295</name>
</gene>
<protein>
    <submittedName>
        <fullName evidence="1">Uncharacterized protein</fullName>
    </submittedName>
</protein>
<dbReference type="EMBL" id="JAVFKY010000006">
    <property type="protein sequence ID" value="KAK5575040.1"/>
    <property type="molecule type" value="Genomic_DNA"/>
</dbReference>
<organism evidence="1 2">
    <name type="scientific">Dictyostelium firmibasis</name>
    <dbReference type="NCBI Taxonomy" id="79012"/>
    <lineage>
        <taxon>Eukaryota</taxon>
        <taxon>Amoebozoa</taxon>
        <taxon>Evosea</taxon>
        <taxon>Eumycetozoa</taxon>
        <taxon>Dictyostelia</taxon>
        <taxon>Dictyosteliales</taxon>
        <taxon>Dictyosteliaceae</taxon>
        <taxon>Dictyostelium</taxon>
    </lineage>
</organism>
<comment type="caution">
    <text evidence="1">The sequence shown here is derived from an EMBL/GenBank/DDBJ whole genome shotgun (WGS) entry which is preliminary data.</text>
</comment>
<accession>A0AAN7TZ33</accession>
<keyword evidence="2" id="KW-1185">Reference proteome</keyword>